<evidence type="ECO:0000256" key="2">
    <source>
        <dbReference type="ARBA" id="ARBA00022527"/>
    </source>
</evidence>
<dbReference type="PANTHER" id="PTHR47679:SF2">
    <property type="entry name" value="C-TERMINAL OF ROC (COR) DOMAIN-CONTAINING PROTEIN"/>
    <property type="match status" value="1"/>
</dbReference>
<dbReference type="PROSITE" id="PS51450">
    <property type="entry name" value="LRR"/>
    <property type="match status" value="1"/>
</dbReference>
<dbReference type="InterPro" id="IPR027417">
    <property type="entry name" value="P-loop_NTPase"/>
</dbReference>
<dbReference type="Gene3D" id="3.80.10.10">
    <property type="entry name" value="Ribonuclease Inhibitor"/>
    <property type="match status" value="1"/>
</dbReference>
<evidence type="ECO:0000256" key="5">
    <source>
        <dbReference type="ARBA" id="ARBA00022741"/>
    </source>
</evidence>
<evidence type="ECO:0000256" key="8">
    <source>
        <dbReference type="ARBA" id="ARBA00023134"/>
    </source>
</evidence>
<dbReference type="InterPro" id="IPR020859">
    <property type="entry name" value="ROC"/>
</dbReference>
<dbReference type="Gene3D" id="3.40.50.300">
    <property type="entry name" value="P-loop containing nucleotide triphosphate hydrolases"/>
    <property type="match status" value="1"/>
</dbReference>
<dbReference type="GO" id="GO:0005524">
    <property type="term" value="F:ATP binding"/>
    <property type="evidence" value="ECO:0007669"/>
    <property type="project" value="UniProtKB-KW"/>
</dbReference>
<evidence type="ECO:0000256" key="1">
    <source>
        <dbReference type="ARBA" id="ARBA00012513"/>
    </source>
</evidence>
<dbReference type="Gene3D" id="1.10.10.10">
    <property type="entry name" value="Winged helix-like DNA-binding domain superfamily/Winged helix DNA-binding domain"/>
    <property type="match status" value="1"/>
</dbReference>
<dbReference type="PANTHER" id="PTHR47679">
    <property type="entry name" value="PROTEIN TORNADO 1"/>
    <property type="match status" value="1"/>
</dbReference>
<dbReference type="PROSITE" id="PS51424">
    <property type="entry name" value="ROC"/>
    <property type="match status" value="1"/>
</dbReference>
<dbReference type="Pfam" id="PF08477">
    <property type="entry name" value="Roc"/>
    <property type="match status" value="1"/>
</dbReference>
<dbReference type="InterPro" id="IPR036388">
    <property type="entry name" value="WH-like_DNA-bd_sf"/>
</dbReference>
<accession>Q3AT94</accession>
<proteinExistence type="predicted"/>
<dbReference type="AlphaFoldDB" id="Q3AT94"/>
<dbReference type="HOGENOM" id="CLU_006878_2_0_10"/>
<keyword evidence="5" id="KW-0547">Nucleotide-binding</keyword>
<dbReference type="EC" id="2.7.11.1" evidence="1"/>
<keyword evidence="4" id="KW-0677">Repeat</keyword>
<dbReference type="eggNOG" id="COG1100">
    <property type="taxonomic scope" value="Bacteria"/>
</dbReference>
<comment type="catalytic activity">
    <reaction evidence="9">
        <text>L-threonyl-[protein] + ATP = O-phospho-L-threonyl-[protein] + ADP + H(+)</text>
        <dbReference type="Rhea" id="RHEA:46608"/>
        <dbReference type="Rhea" id="RHEA-COMP:11060"/>
        <dbReference type="Rhea" id="RHEA-COMP:11605"/>
        <dbReference type="ChEBI" id="CHEBI:15378"/>
        <dbReference type="ChEBI" id="CHEBI:30013"/>
        <dbReference type="ChEBI" id="CHEBI:30616"/>
        <dbReference type="ChEBI" id="CHEBI:61977"/>
        <dbReference type="ChEBI" id="CHEBI:456216"/>
        <dbReference type="EC" id="2.7.11.1"/>
    </reaction>
</comment>
<keyword evidence="6" id="KW-0418">Kinase</keyword>
<dbReference type="InterPro" id="IPR057263">
    <property type="entry name" value="COR-B"/>
</dbReference>
<keyword evidence="3" id="KW-0808">Transferase</keyword>
<dbReference type="GO" id="GO:0004674">
    <property type="term" value="F:protein serine/threonine kinase activity"/>
    <property type="evidence" value="ECO:0007669"/>
    <property type="project" value="UniProtKB-KW"/>
</dbReference>
<name>Q3AT94_CHLCH</name>
<evidence type="ECO:0000256" key="10">
    <source>
        <dbReference type="ARBA" id="ARBA00048679"/>
    </source>
</evidence>
<evidence type="ECO:0000256" key="4">
    <source>
        <dbReference type="ARBA" id="ARBA00022737"/>
    </source>
</evidence>
<protein>
    <recommendedName>
        <fullName evidence="1">non-specific serine/threonine protein kinase</fullName>
        <ecNumber evidence="1">2.7.11.1</ecNumber>
    </recommendedName>
</protein>
<evidence type="ECO:0000256" key="6">
    <source>
        <dbReference type="ARBA" id="ARBA00022777"/>
    </source>
</evidence>
<dbReference type="STRING" id="340177.Cag_0508"/>
<dbReference type="SUPFAM" id="SSF52540">
    <property type="entry name" value="P-loop containing nucleoside triphosphate hydrolases"/>
    <property type="match status" value="1"/>
</dbReference>
<dbReference type="InterPro" id="IPR001611">
    <property type="entry name" value="Leu-rich_rpt"/>
</dbReference>
<dbReference type="OrthoDB" id="1148122at2"/>
<dbReference type="Gene3D" id="1.10.10.2200">
    <property type="match status" value="1"/>
</dbReference>
<feature type="domain" description="Roc" evidence="11">
    <location>
        <begin position="162"/>
        <end position="336"/>
    </location>
</feature>
<dbReference type="PRINTS" id="PR00449">
    <property type="entry name" value="RASTRNSFRMNG"/>
</dbReference>
<dbReference type="KEGG" id="cch:Cag_0508"/>
<dbReference type="Pfam" id="PF25497">
    <property type="entry name" value="COR-B"/>
    <property type="match status" value="1"/>
</dbReference>
<evidence type="ECO:0000313" key="12">
    <source>
        <dbReference type="EMBL" id="ABB27781.1"/>
    </source>
</evidence>
<keyword evidence="2" id="KW-0723">Serine/threonine-protein kinase</keyword>
<evidence type="ECO:0000256" key="7">
    <source>
        <dbReference type="ARBA" id="ARBA00022840"/>
    </source>
</evidence>
<dbReference type="EMBL" id="CP000108">
    <property type="protein sequence ID" value="ABB27781.1"/>
    <property type="molecule type" value="Genomic_DNA"/>
</dbReference>
<comment type="catalytic activity">
    <reaction evidence="10">
        <text>L-seryl-[protein] + ATP = O-phospho-L-seryl-[protein] + ADP + H(+)</text>
        <dbReference type="Rhea" id="RHEA:17989"/>
        <dbReference type="Rhea" id="RHEA-COMP:9863"/>
        <dbReference type="Rhea" id="RHEA-COMP:11604"/>
        <dbReference type="ChEBI" id="CHEBI:15378"/>
        <dbReference type="ChEBI" id="CHEBI:29999"/>
        <dbReference type="ChEBI" id="CHEBI:30616"/>
        <dbReference type="ChEBI" id="CHEBI:83421"/>
        <dbReference type="ChEBI" id="CHEBI:456216"/>
        <dbReference type="EC" id="2.7.11.1"/>
    </reaction>
</comment>
<dbReference type="Gene3D" id="3.30.310.200">
    <property type="match status" value="1"/>
</dbReference>
<dbReference type="InterPro" id="IPR032171">
    <property type="entry name" value="COR-A"/>
</dbReference>
<keyword evidence="8" id="KW-0342">GTP-binding</keyword>
<dbReference type="SUPFAM" id="SSF52058">
    <property type="entry name" value="L domain-like"/>
    <property type="match status" value="1"/>
</dbReference>
<organism evidence="12">
    <name type="scientific">Chlorobium chlorochromatii (strain CaD3)</name>
    <dbReference type="NCBI Taxonomy" id="340177"/>
    <lineage>
        <taxon>Bacteria</taxon>
        <taxon>Pseudomonadati</taxon>
        <taxon>Chlorobiota</taxon>
        <taxon>Chlorobiia</taxon>
        <taxon>Chlorobiales</taxon>
        <taxon>Chlorobiaceae</taxon>
        <taxon>Chlorobium/Pelodictyon group</taxon>
        <taxon>Chlorobium</taxon>
    </lineage>
</organism>
<dbReference type="Pfam" id="PF16095">
    <property type="entry name" value="COR-A"/>
    <property type="match status" value="1"/>
</dbReference>
<reference evidence="12" key="1">
    <citation type="submission" date="2005-08" db="EMBL/GenBank/DDBJ databases">
        <title>Complete sequence of Chlorobium chlorochromatii CaD3.</title>
        <authorList>
            <person name="Copeland A."/>
            <person name="Lucas S."/>
            <person name="Lapidus A."/>
            <person name="Barry K."/>
            <person name="Detter J.C."/>
            <person name="Glavina T."/>
            <person name="Hammon N."/>
            <person name="Israni S."/>
            <person name="Pitluck S."/>
            <person name="Bryant D."/>
            <person name="Schmutz J."/>
            <person name="Larimer F."/>
            <person name="Land M."/>
            <person name="Kyrpides N."/>
            <person name="Ivanova N."/>
            <person name="Richardson P."/>
        </authorList>
    </citation>
    <scope>NUCLEOTIDE SEQUENCE [LARGE SCALE GENOMIC DNA]</scope>
    <source>
        <strain evidence="12">CaD3</strain>
    </source>
</reference>
<keyword evidence="7" id="KW-0067">ATP-binding</keyword>
<evidence type="ECO:0000256" key="3">
    <source>
        <dbReference type="ARBA" id="ARBA00022679"/>
    </source>
</evidence>
<dbReference type="InterPro" id="IPR032675">
    <property type="entry name" value="LRR_dom_sf"/>
</dbReference>
<sequence>MKDLDLIKLIEDKVNIKLALFENLSSINTGYKLNAQGDVSELSLSKCKISSLYLFIDILSQFKHLQILYLNDNNLSDVALLSKLTQLKALVLLNNPINSIPFILTNLPLEFEWKNTDYGHIGFITLYNNPLTDPPPEIVAQGKEAVRSYLLTRQKAEAEGQQMQVLHEVKVHLVGDGMAGKTSLLKQLQGLAFDKNESQTHGINVVSLQAPQLKGCKINNELKESIFHFWDFGGQEIMHASHQFFMSSRSIYILLLDSRTDSNKYYWLRHIEKYGAKSPIIVVMNKIDENPSYNIQQQSINQQFPAINNRFHRVSCNSGEGLDGVVLSLIAVLNDEGCLYGAEFPPAWLAVKKALVTATAQERHISRNRYEELCSEQGINDAHERDTLLGYLDNLGIVFYFKESHFTNNIYVLDPHWVTVGVYRIVNSAKTANGIFKLADLEYILNQEEISSSSYTPAQKKHFIYKGDEQRYLVDIMKQFELCYEEENGRFILPSNLSKEPQTALPNLEDETPLRFIMQYDYLPAPIIPRLMIAMKDDVVEELRWRYGMVLQSKNLEGVQASVIANQEKKEITIIVKGPDRYRRSYFTIIWNHLRTINQRFENLQVKEFIPLPGYPNEFVEYEELLGHARNGRDNYFSGKLGQAFSVSTILNSIISTEERYRKSENMEVQITFSPIIKVEPPVHTQNVTVQLELHQHIEELQGRFRILKEDLLDEVEIELEDPKEQKRLFNELNKVENAITEMAEAANSEQPKRLSSAVRERLDGFLESLHNPDSRLNKVLQAVEKGAERVKTLSDIYQKCKPFFEQFPIS</sequence>
<evidence type="ECO:0000256" key="9">
    <source>
        <dbReference type="ARBA" id="ARBA00047899"/>
    </source>
</evidence>
<gene>
    <name evidence="12" type="ordered locus">Cag_0508</name>
</gene>
<evidence type="ECO:0000259" key="11">
    <source>
        <dbReference type="PROSITE" id="PS51424"/>
    </source>
</evidence>